<feature type="repeat" description="WD" evidence="7">
    <location>
        <begin position="1061"/>
        <end position="1076"/>
    </location>
</feature>
<feature type="region of interest" description="Disordered" evidence="8">
    <location>
        <begin position="1153"/>
        <end position="1174"/>
    </location>
</feature>
<evidence type="ECO:0000256" key="7">
    <source>
        <dbReference type="PROSITE-ProRule" id="PRU00221"/>
    </source>
</evidence>
<sequence length="1495" mass="165450">MREEREWRVEGGQYLGEISALCFLKVPPHFSSLPYLLAGTGSQLLLFDVDRGRQIKSFRIFEGVRVHGIGAQVMKYEGDPLPSSVTFKIIVSGERRVKLYSLHLQLRPMSLEPSCVSTDLILLQLLPRFAHWVLDIRFLQDGLSTEERSQYLAVGCSDNSIHIWDICKSNLIFEVRCPACLLPVERCLLYSMRLWGNEFESLHIASGTIFNEIIVWKFACKHGKQSSTSTGEEPDMLRNVGDIHSIDGHCYEARIVSRLAGHQGSIFCLSWSSDGSKLVSTSDDRSARMWIADSEMNAPDKLRKSLGPYLSGPMLSGHGARVWDCSIYDSLIVTAGEDCTCRVWGLDGQALEVIKEHSGRGIWRCLYDPDVSLLITAGFDSAIKAHRLRASSSGFLGESLKEVNERRAEVFTTTIPNLSGHIRLMDSKSEYVRCLKFAREDTIYVATNHGYVYHARASGSGSIEWTELVRPSEEVPIICMDVLFRNLQDVLPGIEDWIAVGDGKGSMKVVKVVFTDCTPQVAVTISWSAEMERQLLGAYWCRSLGCGFIFTSNPRGLVKLWKWSNPSSHDARRESDVHMVAEFMSPFGARIMCLDASCEEEVLVCGDLRGNLVLFPLAKCVLFANSPQSIEKTPVQAYFRGAHGISTVSSISIARFSSSLTEIRSTGADGCICYLEYDRDQQLLEFVGMKQIKELSLVESVSTDHYSVDDSVNCSYAVGFSSTDFLIWNLQSETKDEVIYVHRYPVLDGEKNIFPRNLHLQFHGREIHCLCIIPEIFQSSADANPKSSWIATGCEDGTVRLTRYRPGENWSTSNLLGEHVGGSAVRSLCFVSEIHSAETKVVEASNGVFKKNGALENVENLCLLISVGAKRVLTSWLLRNRQTIEGDGSTDGLQNKYGGRNSSLKDASSMSFKWLSTDMPTKGIRAPKKKQDSENLVKTLHKVPAAKSVSTSMEAEQTQHGDAHDDDWRYLSVTAFLVSVPHSRQVDLITAIYLKLTVCFVVVSCSDATLTLRALVLPYRYWFDVACLTPLSSPVLALQHVVIPLQVAHQGEMVTKNAFIVVSGSTDGSIAFWDVSGGVDSFMQRVSSLHMEKFIDFQKRPRTGRGSQGGRWWRSIDAVKPRKKVTGASVAGNGESITSDEVTFDHSSISMTTKDEKISSDATQTTSVGSEESFSDSPAKFAEIKPLHVLNSVHQSGVNCLDICNQNIGNDSLYSVLSGGDDQALNFLQFVLSPAPSLSNLDTVRAVGTIAESESARQAILDFSNRSYSIKFLSQNKVISAHSSAIKGVWTNGISVFSTGLDQRVRCWKLQEHCTLSEHGHFITSVPEPEALDVRACGRQVKRSTINLDLWLLFQPRKEEILILCSFVQKLLSSCGIWKRNANGRDLSIMKNIEDPILGHLLVVDHSHGSIVLTVALSDLHSSPLSKWEGNCCCTLFKPYVTGTPLELSLGMYLVISTNFVWFVCGVPSVHNSIRDATVYTGISAEVKSPSCGGP</sequence>
<dbReference type="PANTHER" id="PTHR14344">
    <property type="entry name" value="WD REPEAT PROTEIN"/>
    <property type="match status" value="1"/>
</dbReference>
<dbReference type="EMBL" id="JAKOGI010000056">
    <property type="protein sequence ID" value="KAJ8446438.1"/>
    <property type="molecule type" value="Genomic_DNA"/>
</dbReference>
<comment type="similarity">
    <text evidence="6">Belongs to the WD repeat WDR6 family.</text>
</comment>
<dbReference type="GO" id="GO:0005737">
    <property type="term" value="C:cytoplasm"/>
    <property type="evidence" value="ECO:0007669"/>
    <property type="project" value="UniProtKB-SubCell"/>
</dbReference>
<evidence type="ECO:0000256" key="6">
    <source>
        <dbReference type="ARBA" id="ARBA00038255"/>
    </source>
</evidence>
<keyword evidence="2" id="KW-0963">Cytoplasm</keyword>
<evidence type="ECO:0000256" key="8">
    <source>
        <dbReference type="SAM" id="MobiDB-lite"/>
    </source>
</evidence>
<evidence type="ECO:0000256" key="4">
    <source>
        <dbReference type="ARBA" id="ARBA00022694"/>
    </source>
</evidence>
<name>A0A9Q1KN47_9CARY</name>
<organism evidence="9 10">
    <name type="scientific">Carnegiea gigantea</name>
    <dbReference type="NCBI Taxonomy" id="171969"/>
    <lineage>
        <taxon>Eukaryota</taxon>
        <taxon>Viridiplantae</taxon>
        <taxon>Streptophyta</taxon>
        <taxon>Embryophyta</taxon>
        <taxon>Tracheophyta</taxon>
        <taxon>Spermatophyta</taxon>
        <taxon>Magnoliopsida</taxon>
        <taxon>eudicotyledons</taxon>
        <taxon>Gunneridae</taxon>
        <taxon>Pentapetalae</taxon>
        <taxon>Caryophyllales</taxon>
        <taxon>Cactineae</taxon>
        <taxon>Cactaceae</taxon>
        <taxon>Cactoideae</taxon>
        <taxon>Echinocereeae</taxon>
        <taxon>Carnegiea</taxon>
    </lineage>
</organism>
<dbReference type="SUPFAM" id="SSF50978">
    <property type="entry name" value="WD40 repeat-like"/>
    <property type="match status" value="2"/>
</dbReference>
<proteinExistence type="inferred from homology"/>
<evidence type="ECO:0000313" key="9">
    <source>
        <dbReference type="EMBL" id="KAJ8446438.1"/>
    </source>
</evidence>
<keyword evidence="5" id="KW-0677">Repeat</keyword>
<comment type="caution">
    <text evidence="9">The sequence shown here is derived from an EMBL/GenBank/DDBJ whole genome shotgun (WGS) entry which is preliminary data.</text>
</comment>
<dbReference type="OrthoDB" id="5594999at2759"/>
<feature type="compositionally biased region" description="Polar residues" evidence="8">
    <location>
        <begin position="1160"/>
        <end position="1174"/>
    </location>
</feature>
<dbReference type="PANTHER" id="PTHR14344:SF3">
    <property type="entry name" value="WD REPEAT-CONTAINING PROTEIN 6"/>
    <property type="match status" value="1"/>
</dbReference>
<dbReference type="GO" id="GO:0030488">
    <property type="term" value="P:tRNA methylation"/>
    <property type="evidence" value="ECO:0007669"/>
    <property type="project" value="TreeGrafter"/>
</dbReference>
<reference evidence="9" key="1">
    <citation type="submission" date="2022-04" db="EMBL/GenBank/DDBJ databases">
        <title>Carnegiea gigantea Genome sequencing and assembly v2.</title>
        <authorList>
            <person name="Copetti D."/>
            <person name="Sanderson M.J."/>
            <person name="Burquez A."/>
            <person name="Wojciechowski M.F."/>
        </authorList>
    </citation>
    <scope>NUCLEOTIDE SEQUENCE</scope>
    <source>
        <strain evidence="9">SGP5-SGP5p</strain>
        <tissue evidence="9">Aerial part</tissue>
    </source>
</reference>
<keyword evidence="4" id="KW-0819">tRNA processing</keyword>
<keyword evidence="3 7" id="KW-0853">WD repeat</keyword>
<feature type="repeat" description="WD" evidence="7">
    <location>
        <begin position="259"/>
        <end position="290"/>
    </location>
</feature>
<accession>A0A9Q1KN47</accession>
<dbReference type="InterPro" id="IPR015943">
    <property type="entry name" value="WD40/YVTN_repeat-like_dom_sf"/>
</dbReference>
<evidence type="ECO:0000256" key="5">
    <source>
        <dbReference type="ARBA" id="ARBA00022737"/>
    </source>
</evidence>
<dbReference type="InterPro" id="IPR036322">
    <property type="entry name" value="WD40_repeat_dom_sf"/>
</dbReference>
<comment type="subcellular location">
    <subcellularLocation>
        <location evidence="1">Cytoplasm</location>
    </subcellularLocation>
</comment>
<protein>
    <recommendedName>
        <fullName evidence="11">WD repeat-containing protein 6</fullName>
    </recommendedName>
</protein>
<dbReference type="InterPro" id="IPR051973">
    <property type="entry name" value="tRNA_Anticodon_Mtase-Reg"/>
</dbReference>
<dbReference type="Gene3D" id="2.130.10.10">
    <property type="entry name" value="YVTN repeat-like/Quinoprotein amine dehydrogenase"/>
    <property type="match status" value="5"/>
</dbReference>
<dbReference type="Pfam" id="PF00400">
    <property type="entry name" value="WD40"/>
    <property type="match status" value="4"/>
</dbReference>
<evidence type="ECO:0000256" key="3">
    <source>
        <dbReference type="ARBA" id="ARBA00022574"/>
    </source>
</evidence>
<dbReference type="PROSITE" id="PS50294">
    <property type="entry name" value="WD_REPEATS_REGION"/>
    <property type="match status" value="1"/>
</dbReference>
<dbReference type="Proteomes" id="UP001153076">
    <property type="component" value="Unassembled WGS sequence"/>
</dbReference>
<evidence type="ECO:0000313" key="10">
    <source>
        <dbReference type="Proteomes" id="UP001153076"/>
    </source>
</evidence>
<dbReference type="SMART" id="SM00320">
    <property type="entry name" value="WD40"/>
    <property type="match status" value="8"/>
</dbReference>
<evidence type="ECO:0008006" key="11">
    <source>
        <dbReference type="Google" id="ProtNLM"/>
    </source>
</evidence>
<dbReference type="InterPro" id="IPR001680">
    <property type="entry name" value="WD40_rpt"/>
</dbReference>
<evidence type="ECO:0000256" key="2">
    <source>
        <dbReference type="ARBA" id="ARBA00022490"/>
    </source>
</evidence>
<dbReference type="PROSITE" id="PS50082">
    <property type="entry name" value="WD_REPEATS_2"/>
    <property type="match status" value="2"/>
</dbReference>
<keyword evidence="10" id="KW-1185">Reference proteome</keyword>
<gene>
    <name evidence="9" type="ORF">Cgig2_019331</name>
</gene>
<evidence type="ECO:0000256" key="1">
    <source>
        <dbReference type="ARBA" id="ARBA00004496"/>
    </source>
</evidence>